<proteinExistence type="predicted"/>
<protein>
    <recommendedName>
        <fullName evidence="4">DUF2894 domain-containing protein</fullName>
    </recommendedName>
</protein>
<evidence type="ECO:0000313" key="3">
    <source>
        <dbReference type="Proteomes" id="UP000644441"/>
    </source>
</evidence>
<evidence type="ECO:0000313" key="2">
    <source>
        <dbReference type="EMBL" id="MBF5052176.1"/>
    </source>
</evidence>
<dbReference type="RefSeq" id="WP_194855234.1">
    <property type="nucleotide sequence ID" value="NZ_ARXR01000004.1"/>
</dbReference>
<evidence type="ECO:0008006" key="4">
    <source>
        <dbReference type="Google" id="ProtNLM"/>
    </source>
</evidence>
<reference evidence="2 3" key="1">
    <citation type="submission" date="2012-09" db="EMBL/GenBank/DDBJ databases">
        <title>Genome Sequence of alkane-degrading Bacterium Alcanivorax venustensis ISO4.</title>
        <authorList>
            <person name="Lai Q."/>
            <person name="Shao Z."/>
        </authorList>
    </citation>
    <scope>NUCLEOTIDE SEQUENCE [LARGE SCALE GENOMIC DNA]</scope>
    <source>
        <strain evidence="2 3">ISO4</strain>
    </source>
</reference>
<sequence length="172" mass="19031">MSEVLTQLEALRQKGAHHRDPVRFAYLESFATRLAESRRAPSQKHQEKLEKALADYRARADADDDKQGDRPAPPPSPLAALLTRLRGDGEAPVELKALAPIREAQARQQLAARIQHAITQVPGDAGPLNAHRQVARALAALQDISPQYLEHLVTYLDDLMVLEKIPATKRSS</sequence>
<name>A0ABS0AFA7_9GAMM</name>
<dbReference type="InterPro" id="IPR021549">
    <property type="entry name" value="DUF2894"/>
</dbReference>
<accession>A0ABS0AFA7</accession>
<dbReference type="EMBL" id="ARXR01000004">
    <property type="protein sequence ID" value="MBF5052176.1"/>
    <property type="molecule type" value="Genomic_DNA"/>
</dbReference>
<evidence type="ECO:0000256" key="1">
    <source>
        <dbReference type="SAM" id="MobiDB-lite"/>
    </source>
</evidence>
<gene>
    <name evidence="2" type="ORF">ISO4_00778</name>
</gene>
<feature type="region of interest" description="Disordered" evidence="1">
    <location>
        <begin position="35"/>
        <end position="80"/>
    </location>
</feature>
<feature type="compositionally biased region" description="Basic and acidic residues" evidence="1">
    <location>
        <begin position="35"/>
        <end position="69"/>
    </location>
</feature>
<dbReference type="Proteomes" id="UP000644441">
    <property type="component" value="Unassembled WGS sequence"/>
</dbReference>
<dbReference type="Pfam" id="PF11445">
    <property type="entry name" value="DUF2894"/>
    <property type="match status" value="1"/>
</dbReference>
<keyword evidence="3" id="KW-1185">Reference proteome</keyword>
<comment type="caution">
    <text evidence="2">The sequence shown here is derived from an EMBL/GenBank/DDBJ whole genome shotgun (WGS) entry which is preliminary data.</text>
</comment>
<organism evidence="2 3">
    <name type="scientific">Alloalcanivorax venustensis ISO4</name>
    <dbReference type="NCBI Taxonomy" id="1177184"/>
    <lineage>
        <taxon>Bacteria</taxon>
        <taxon>Pseudomonadati</taxon>
        <taxon>Pseudomonadota</taxon>
        <taxon>Gammaproteobacteria</taxon>
        <taxon>Oceanospirillales</taxon>
        <taxon>Alcanivoracaceae</taxon>
        <taxon>Alloalcanivorax</taxon>
    </lineage>
</organism>